<reference evidence="2" key="1">
    <citation type="submission" date="2024-07" db="EMBL/GenBank/DDBJ databases">
        <authorList>
            <person name="Biller S.J."/>
        </authorList>
    </citation>
    <scope>NUCLEOTIDE SEQUENCE</scope>
    <source>
        <strain evidence="2">WC2409</strain>
    </source>
</reference>
<keyword evidence="1" id="KW-0732">Signal</keyword>
<accession>A0AB39W541</accession>
<evidence type="ECO:0000256" key="1">
    <source>
        <dbReference type="SAM" id="SignalP"/>
    </source>
</evidence>
<evidence type="ECO:0000313" key="2">
    <source>
        <dbReference type="EMBL" id="XDU95789.1"/>
    </source>
</evidence>
<feature type="chain" id="PRO_5044314952" evidence="1">
    <location>
        <begin position="19"/>
        <end position="1428"/>
    </location>
</feature>
<dbReference type="Pfam" id="PF13585">
    <property type="entry name" value="CHU_C"/>
    <property type="match status" value="1"/>
</dbReference>
<dbReference type="InterPro" id="IPR026341">
    <property type="entry name" value="T9SS_type_B"/>
</dbReference>
<dbReference type="InterPro" id="IPR049804">
    <property type="entry name" value="Choice_anch_L"/>
</dbReference>
<gene>
    <name evidence="2" type="ORF">AB3G34_01400</name>
</gene>
<organism evidence="2">
    <name type="scientific">Flavobacterium sp. WC2409</name>
    <dbReference type="NCBI Taxonomy" id="3234139"/>
    <lineage>
        <taxon>Bacteria</taxon>
        <taxon>Pseudomonadati</taxon>
        <taxon>Bacteroidota</taxon>
        <taxon>Flavobacteriia</taxon>
        <taxon>Flavobacteriales</taxon>
        <taxon>Flavobacteriaceae</taxon>
        <taxon>Flavobacterium</taxon>
    </lineage>
</organism>
<dbReference type="NCBIfam" id="TIGR04131">
    <property type="entry name" value="Bac_Flav_CTERM"/>
    <property type="match status" value="1"/>
</dbReference>
<dbReference type="EMBL" id="CP165625">
    <property type="protein sequence ID" value="XDU95789.1"/>
    <property type="molecule type" value="Genomic_DNA"/>
</dbReference>
<feature type="signal peptide" evidence="1">
    <location>
        <begin position="1"/>
        <end position="18"/>
    </location>
</feature>
<dbReference type="NCBIfam" id="NF038133">
    <property type="entry name" value="choice_anch_L"/>
    <property type="match status" value="1"/>
</dbReference>
<protein>
    <submittedName>
        <fullName evidence="2">Choice-of-anchor L domain-containing protein</fullName>
    </submittedName>
</protein>
<name>A0AB39W541_9FLAO</name>
<proteinExistence type="predicted"/>
<dbReference type="RefSeq" id="WP_369753226.1">
    <property type="nucleotide sequence ID" value="NZ_CP165625.1"/>
</dbReference>
<sequence>MKKIQPLFLLLFYAVCFSQSVTINTTTYTTDQLINQILINSPCVSATNINYRSGSFYGSTNGIGYFENSNPNFPFTNGVVLTTGDVTKTPSPNTSILSNGSMAWAGDSDLEANLLSQSGITINSINASYIEFDFQPKTPNFDFSFLFASEEYGTSQCSFSDAFAFLLKDVTAGGPNVNLAVIPGTSIPVSVATIRDATYNSNCPSANPSYFGTFNGSGFGPAINFNGQTIPMVASATGLNTNHVYHIKLVIADGGNNTGYDSAIFLKANSFNIGQNVLGLDYTAANNRAICPGNTLPTLSASGLSPGTTIVWKKEGVDFSPPQTGTTLDLNTILPLISSGIHNYSVSYTEPGCTEVTDEISVEIYPAIGVINTVPDIYTCNTGASSYDFDLTKNTTLILAGNDQATNAAGIVDDLPAGTVISYHLTNADAISNNSPISSPYTILNSENGKTIYVRIQNPSTLCYEIRSFQLMIVASPIISSTPSDIALCARNSTDATPKASFNLSAAKAAIIGAQNPLYTILTFHSSLAGATNNSNTIIPNSSNILLSSSTTLWVRLQNISSNNCFVVTSFQLTVTPLPQVDVLKDVFVCTSYTLPTLTETGAQYWTGSNGTGTQLFAGDQISTTTTLYVFNQSGICTNQDSFKVTISNLGTITPTSSTYCTAYKLPNLAYGKYYTQSGGTTTPGNTELASGTIINAAGLNTIYVWFQDTTVSPACNQEKPFSITIIPFTALPDYENQFGCSSYIMPADVNGGIYYSGPNKGLPIIPAGTIIIATTPIYVYKETGTAPTNCTSEKTFTVYIGISDINPPSDVNSCSAYILPPLIVGEYRTAAGGGGSVVPAGTSINTTTTLWYYVTGESCTDNLQFTVNVSIAPLPIFSDTTPQCDVYYLPPVAHSGNYFTKPLGTGNMRPVGFPVTTTQTMYFYDKAASGSCYVEEKFLITVNPSPLIDARPIEVIKCGQNYVLDDLANGEYYEFPGGPSPTNPILPPGYILSSSKTIYVYAAATAPNTCTAEYSISVLITLVNKIGDQYACNNYILPAIVGLGDYYTDANGPQGAGTKLSPPYSPITTTTKLYVYAEDNTRVACSDQDDFTITIYNSPIIAPIAAVTRCESYTLPNFIAPISKYFTQSGGPANTTNTEKYPGDVITTSSTIYAYAEVGNSSTVICSDEKPMEITITDKPNPILSVPAICHDFATGTLTNAYITSGYTAPRYSFEWKEENGILVGTASDFSTSQPGNYTLTVTDLSIFGCTSDIIPFAVIESAPPSSITFTTDGWFTDNQTITVNAVTSIGNGANFLYSLDGNTPQSSNTFTNVSSGIHEISVSDANGCGSTNPISLKMINAPKFFTPNGDGYNDTWNVTEMPNQENIKLYIFDRYGKLLKELSPNGTGWDGNYNGYSLPADDYWFTIFYTENNTAKEYKSHFSLKR</sequence>